<accession>A0A379ALL4</accession>
<evidence type="ECO:0000313" key="2">
    <source>
        <dbReference type="Proteomes" id="UP000254640"/>
    </source>
</evidence>
<sequence length="54" mass="5546">MPDLKVLALRISLVSSLQVRLINVAMVSINTTIASLRGSGGLTISPTLALVAVA</sequence>
<evidence type="ECO:0000313" key="1">
    <source>
        <dbReference type="EMBL" id="SUB18813.1"/>
    </source>
</evidence>
<protein>
    <submittedName>
        <fullName evidence="1">Uncharacterized protein</fullName>
    </submittedName>
</protein>
<dbReference type="AlphaFoldDB" id="A0A379ALL4"/>
<organism evidence="1 2">
    <name type="scientific">Enterobacter agglomerans</name>
    <name type="common">Erwinia herbicola</name>
    <name type="synonym">Pantoea agglomerans</name>
    <dbReference type="NCBI Taxonomy" id="549"/>
    <lineage>
        <taxon>Bacteria</taxon>
        <taxon>Pseudomonadati</taxon>
        <taxon>Pseudomonadota</taxon>
        <taxon>Gammaproteobacteria</taxon>
        <taxon>Enterobacterales</taxon>
        <taxon>Erwiniaceae</taxon>
        <taxon>Pantoea</taxon>
        <taxon>Pantoea agglomerans group</taxon>
    </lineage>
</organism>
<reference evidence="1 2" key="1">
    <citation type="submission" date="2018-06" db="EMBL/GenBank/DDBJ databases">
        <authorList>
            <consortium name="Pathogen Informatics"/>
            <person name="Doyle S."/>
        </authorList>
    </citation>
    <scope>NUCLEOTIDE SEQUENCE [LARGE SCALE GENOMIC DNA]</scope>
    <source>
        <strain evidence="1 2">NCTC9381</strain>
    </source>
</reference>
<gene>
    <name evidence="1" type="ORF">NCTC9381_04786</name>
</gene>
<name>A0A379ALL4_ENTAG</name>
<dbReference type="Proteomes" id="UP000254640">
    <property type="component" value="Unassembled WGS sequence"/>
</dbReference>
<keyword evidence="2" id="KW-1185">Reference proteome</keyword>
<dbReference type="EMBL" id="UGSO01000001">
    <property type="protein sequence ID" value="SUB18813.1"/>
    <property type="molecule type" value="Genomic_DNA"/>
</dbReference>
<proteinExistence type="predicted"/>